<comment type="caution">
    <text evidence="7">The sequence shown here is derived from an EMBL/GenBank/DDBJ whole genome shotgun (WGS) entry which is preliminary data.</text>
</comment>
<dbReference type="Pfam" id="PF03171">
    <property type="entry name" value="2OG-FeII_Oxy"/>
    <property type="match status" value="1"/>
</dbReference>
<evidence type="ECO:0000256" key="5">
    <source>
        <dbReference type="RuleBase" id="RU003682"/>
    </source>
</evidence>
<sequence>MTCSGSKFSSHITFLQVMEQLVASWYNGRSLPETYVLPLEIRPGKLNVPVSTNIIPVVDLGGHDETAIIQQILEASQEFGFFQVINHGVPSNLMDEAMNVCKEFHAMSAKDKAIQCSNDLNKNCFLYTSSQRYATEKYHFWRDSLTHFCHPLEKQIQFWPEKPTRYRNVVSKYTTEVSKLGSTILELISKGLGVSPEHFSNGLTENPKMIVNHYPPCPDPTLTLGVPKHRDPVLINILLQEDDLYGLQVFKDEEWIDVEPIPHAFVVNIGYVLQIISNGKLKGAEHRVVTNSNSARTSASFFVNPSDETLIEPAKVLVNTSSPALYRSLPYKDFHSKFLVTSDWKELEKFVRTTSA</sequence>
<evidence type="ECO:0000313" key="8">
    <source>
        <dbReference type="Proteomes" id="UP001324115"/>
    </source>
</evidence>
<dbReference type="AlphaFoldDB" id="A0AAN7EJI7"/>
<dbReference type="InterPro" id="IPR027443">
    <property type="entry name" value="IPNS-like_sf"/>
</dbReference>
<protein>
    <recommendedName>
        <fullName evidence="6">Fe2OG dioxygenase domain-containing protein</fullName>
    </recommendedName>
</protein>
<comment type="similarity">
    <text evidence="1 5">Belongs to the iron/ascorbate-dependent oxidoreductase family.</text>
</comment>
<dbReference type="EMBL" id="JAXUIC010000009">
    <property type="protein sequence ID" value="KAK4573057.1"/>
    <property type="molecule type" value="Genomic_DNA"/>
</dbReference>
<name>A0AAN7EJI7_QUERU</name>
<keyword evidence="5" id="KW-0560">Oxidoreductase</keyword>
<keyword evidence="4 5" id="KW-0408">Iron</keyword>
<dbReference type="Gene3D" id="2.60.120.330">
    <property type="entry name" value="B-lactam Antibiotic, Isopenicillin N Synthase, Chain"/>
    <property type="match status" value="1"/>
</dbReference>
<dbReference type="InterPro" id="IPR005123">
    <property type="entry name" value="Oxoglu/Fe-dep_dioxygenase_dom"/>
</dbReference>
<dbReference type="InterPro" id="IPR026992">
    <property type="entry name" value="DIOX_N"/>
</dbReference>
<proteinExistence type="inferred from homology"/>
<keyword evidence="3" id="KW-0847">Vitamin C</keyword>
<dbReference type="PANTHER" id="PTHR47991">
    <property type="entry name" value="OXOGLUTARATE/IRON-DEPENDENT DIOXYGENASE"/>
    <property type="match status" value="1"/>
</dbReference>
<evidence type="ECO:0000256" key="2">
    <source>
        <dbReference type="ARBA" id="ARBA00022723"/>
    </source>
</evidence>
<dbReference type="GO" id="GO:0031418">
    <property type="term" value="F:L-ascorbic acid binding"/>
    <property type="evidence" value="ECO:0007669"/>
    <property type="project" value="UniProtKB-KW"/>
</dbReference>
<evidence type="ECO:0000256" key="3">
    <source>
        <dbReference type="ARBA" id="ARBA00022896"/>
    </source>
</evidence>
<gene>
    <name evidence="7" type="ORF">RGQ29_031149</name>
</gene>
<dbReference type="InterPro" id="IPR044861">
    <property type="entry name" value="IPNS-like_FE2OG_OXY"/>
</dbReference>
<dbReference type="GO" id="GO:0046872">
    <property type="term" value="F:metal ion binding"/>
    <property type="evidence" value="ECO:0007669"/>
    <property type="project" value="UniProtKB-KW"/>
</dbReference>
<dbReference type="GO" id="GO:0016491">
    <property type="term" value="F:oxidoreductase activity"/>
    <property type="evidence" value="ECO:0007669"/>
    <property type="project" value="UniProtKB-KW"/>
</dbReference>
<evidence type="ECO:0000259" key="6">
    <source>
        <dbReference type="PROSITE" id="PS51471"/>
    </source>
</evidence>
<dbReference type="InterPro" id="IPR050295">
    <property type="entry name" value="Plant_2OG-oxidoreductases"/>
</dbReference>
<dbReference type="Pfam" id="PF14226">
    <property type="entry name" value="DIOX_N"/>
    <property type="match status" value="1"/>
</dbReference>
<dbReference type="PROSITE" id="PS51471">
    <property type="entry name" value="FE2OG_OXY"/>
    <property type="match status" value="1"/>
</dbReference>
<evidence type="ECO:0000256" key="1">
    <source>
        <dbReference type="ARBA" id="ARBA00008056"/>
    </source>
</evidence>
<evidence type="ECO:0000256" key="4">
    <source>
        <dbReference type="ARBA" id="ARBA00023004"/>
    </source>
</evidence>
<keyword evidence="2 5" id="KW-0479">Metal-binding</keyword>
<feature type="domain" description="Fe2OG dioxygenase" evidence="6">
    <location>
        <begin position="204"/>
        <end position="305"/>
    </location>
</feature>
<dbReference type="Proteomes" id="UP001324115">
    <property type="component" value="Unassembled WGS sequence"/>
</dbReference>
<keyword evidence="8" id="KW-1185">Reference proteome</keyword>
<reference evidence="7 8" key="1">
    <citation type="journal article" date="2023" name="G3 (Bethesda)">
        <title>A haplotype-resolved chromosome-scale genome for Quercus rubra L. provides insights into the genetics of adaptive traits for red oak species.</title>
        <authorList>
            <person name="Kapoor B."/>
            <person name="Jenkins J."/>
            <person name="Schmutz J."/>
            <person name="Zhebentyayeva T."/>
            <person name="Kuelheim C."/>
            <person name="Coggeshall M."/>
            <person name="Heim C."/>
            <person name="Lasky J.R."/>
            <person name="Leites L."/>
            <person name="Islam-Faridi N."/>
            <person name="Romero-Severson J."/>
            <person name="DeLeo V.L."/>
            <person name="Lucas S.M."/>
            <person name="Lazic D."/>
            <person name="Gailing O."/>
            <person name="Carlson J."/>
            <person name="Staton M."/>
        </authorList>
    </citation>
    <scope>NUCLEOTIDE SEQUENCE [LARGE SCALE GENOMIC DNA]</scope>
    <source>
        <strain evidence="7">Pseudo-F2</strain>
    </source>
</reference>
<organism evidence="7 8">
    <name type="scientific">Quercus rubra</name>
    <name type="common">Northern red oak</name>
    <name type="synonym">Quercus borealis</name>
    <dbReference type="NCBI Taxonomy" id="3512"/>
    <lineage>
        <taxon>Eukaryota</taxon>
        <taxon>Viridiplantae</taxon>
        <taxon>Streptophyta</taxon>
        <taxon>Embryophyta</taxon>
        <taxon>Tracheophyta</taxon>
        <taxon>Spermatophyta</taxon>
        <taxon>Magnoliopsida</taxon>
        <taxon>eudicotyledons</taxon>
        <taxon>Gunneridae</taxon>
        <taxon>Pentapetalae</taxon>
        <taxon>rosids</taxon>
        <taxon>fabids</taxon>
        <taxon>Fagales</taxon>
        <taxon>Fagaceae</taxon>
        <taxon>Quercus</taxon>
    </lineage>
</organism>
<evidence type="ECO:0000313" key="7">
    <source>
        <dbReference type="EMBL" id="KAK4573057.1"/>
    </source>
</evidence>
<dbReference type="SUPFAM" id="SSF51197">
    <property type="entry name" value="Clavaminate synthase-like"/>
    <property type="match status" value="1"/>
</dbReference>
<accession>A0AAN7EJI7</accession>